<feature type="non-terminal residue" evidence="1">
    <location>
        <position position="312"/>
    </location>
</feature>
<evidence type="ECO:0000313" key="1">
    <source>
        <dbReference type="EMBL" id="KAF2497170.1"/>
    </source>
</evidence>
<evidence type="ECO:0000313" key="2">
    <source>
        <dbReference type="Proteomes" id="UP000799750"/>
    </source>
</evidence>
<name>A0A6A6QZK8_9PEZI</name>
<accession>A0A6A6QZK8</accession>
<proteinExistence type="predicted"/>
<protein>
    <recommendedName>
        <fullName evidence="3">Glycosyltransferase family 25 protein</fullName>
    </recommendedName>
</protein>
<dbReference type="Proteomes" id="UP000799750">
    <property type="component" value="Unassembled WGS sequence"/>
</dbReference>
<sequence length="312" mass="34747">MDFKRKPVRLLAVSLAICLMPVGYLFFYGDWSAASFSRKGAVLESANSTLGFGAVIAVSHAKSSRRKDLVFAANLTGIDLTIPDQPVWTDRDLRSFRSPENSRIGKGSALAWMGHLNALKWFLSTTLSTAIILEDDVDWSIHLRRTQIPLAAAALRAVLSPNTTATTPSTYWGPLTWELLHLGHCGDFMANFDAIPSLEPYFASTPNSTYRTYHDPTLLPRDRWRPQTADFLSILPDQTRLLHPSRWPLCTFGYAVTRASAARLLATYGTEGPGGCQAYDVRILEACRDHGWRCWTVNPELLHHIEGKSEIA</sequence>
<evidence type="ECO:0008006" key="3">
    <source>
        <dbReference type="Google" id="ProtNLM"/>
    </source>
</evidence>
<dbReference type="OrthoDB" id="47375at2759"/>
<dbReference type="EMBL" id="MU004187">
    <property type="protein sequence ID" value="KAF2497170.1"/>
    <property type="molecule type" value="Genomic_DNA"/>
</dbReference>
<gene>
    <name evidence="1" type="ORF">BU16DRAFT_581140</name>
</gene>
<reference evidence="1" key="1">
    <citation type="journal article" date="2020" name="Stud. Mycol.">
        <title>101 Dothideomycetes genomes: a test case for predicting lifestyles and emergence of pathogens.</title>
        <authorList>
            <person name="Haridas S."/>
            <person name="Albert R."/>
            <person name="Binder M."/>
            <person name="Bloem J."/>
            <person name="Labutti K."/>
            <person name="Salamov A."/>
            <person name="Andreopoulos B."/>
            <person name="Baker S."/>
            <person name="Barry K."/>
            <person name="Bills G."/>
            <person name="Bluhm B."/>
            <person name="Cannon C."/>
            <person name="Castanera R."/>
            <person name="Culley D."/>
            <person name="Daum C."/>
            <person name="Ezra D."/>
            <person name="Gonzalez J."/>
            <person name="Henrissat B."/>
            <person name="Kuo A."/>
            <person name="Liang C."/>
            <person name="Lipzen A."/>
            <person name="Lutzoni F."/>
            <person name="Magnuson J."/>
            <person name="Mondo S."/>
            <person name="Nolan M."/>
            <person name="Ohm R."/>
            <person name="Pangilinan J."/>
            <person name="Park H.-J."/>
            <person name="Ramirez L."/>
            <person name="Alfaro M."/>
            <person name="Sun H."/>
            <person name="Tritt A."/>
            <person name="Yoshinaga Y."/>
            <person name="Zwiers L.-H."/>
            <person name="Turgeon B."/>
            <person name="Goodwin S."/>
            <person name="Spatafora J."/>
            <person name="Crous P."/>
            <person name="Grigoriev I."/>
        </authorList>
    </citation>
    <scope>NUCLEOTIDE SEQUENCE</scope>
    <source>
        <strain evidence="1">CBS 269.34</strain>
    </source>
</reference>
<dbReference type="AlphaFoldDB" id="A0A6A6QZK8"/>
<keyword evidence="2" id="KW-1185">Reference proteome</keyword>
<organism evidence="1 2">
    <name type="scientific">Lophium mytilinum</name>
    <dbReference type="NCBI Taxonomy" id="390894"/>
    <lineage>
        <taxon>Eukaryota</taxon>
        <taxon>Fungi</taxon>
        <taxon>Dikarya</taxon>
        <taxon>Ascomycota</taxon>
        <taxon>Pezizomycotina</taxon>
        <taxon>Dothideomycetes</taxon>
        <taxon>Pleosporomycetidae</taxon>
        <taxon>Mytilinidiales</taxon>
        <taxon>Mytilinidiaceae</taxon>
        <taxon>Lophium</taxon>
    </lineage>
</organism>